<gene>
    <name evidence="1" type="ORF">E2C01_001192</name>
</gene>
<proteinExistence type="predicted"/>
<protein>
    <submittedName>
        <fullName evidence="1">Uncharacterized protein</fullName>
    </submittedName>
</protein>
<dbReference type="EMBL" id="VSRR010000036">
    <property type="protein sequence ID" value="MPC08603.1"/>
    <property type="molecule type" value="Genomic_DNA"/>
</dbReference>
<name>A0A5B7CLY2_PORTR</name>
<comment type="caution">
    <text evidence="1">The sequence shown here is derived from an EMBL/GenBank/DDBJ whole genome shotgun (WGS) entry which is preliminary data.</text>
</comment>
<dbReference type="Proteomes" id="UP000324222">
    <property type="component" value="Unassembled WGS sequence"/>
</dbReference>
<dbReference type="AlphaFoldDB" id="A0A5B7CLY2"/>
<organism evidence="1 2">
    <name type="scientific">Portunus trituberculatus</name>
    <name type="common">Swimming crab</name>
    <name type="synonym">Neptunus trituberculatus</name>
    <dbReference type="NCBI Taxonomy" id="210409"/>
    <lineage>
        <taxon>Eukaryota</taxon>
        <taxon>Metazoa</taxon>
        <taxon>Ecdysozoa</taxon>
        <taxon>Arthropoda</taxon>
        <taxon>Crustacea</taxon>
        <taxon>Multicrustacea</taxon>
        <taxon>Malacostraca</taxon>
        <taxon>Eumalacostraca</taxon>
        <taxon>Eucarida</taxon>
        <taxon>Decapoda</taxon>
        <taxon>Pleocyemata</taxon>
        <taxon>Brachyura</taxon>
        <taxon>Eubrachyura</taxon>
        <taxon>Portunoidea</taxon>
        <taxon>Portunidae</taxon>
        <taxon>Portuninae</taxon>
        <taxon>Portunus</taxon>
    </lineage>
</organism>
<sequence>MIVCLCVCVGGGRAAGAGVKATRSRSFLQLCFELLRLLQDRGSTYLAVSIYVIIRDQHMSPSYHRMHCRIDVKEIHPRHN</sequence>
<evidence type="ECO:0000313" key="2">
    <source>
        <dbReference type="Proteomes" id="UP000324222"/>
    </source>
</evidence>
<evidence type="ECO:0000313" key="1">
    <source>
        <dbReference type="EMBL" id="MPC08603.1"/>
    </source>
</evidence>
<accession>A0A5B7CLY2</accession>
<reference evidence="1 2" key="1">
    <citation type="submission" date="2019-05" db="EMBL/GenBank/DDBJ databases">
        <title>Another draft genome of Portunus trituberculatus and its Hox gene families provides insights of decapod evolution.</title>
        <authorList>
            <person name="Jeong J.-H."/>
            <person name="Song I."/>
            <person name="Kim S."/>
            <person name="Choi T."/>
            <person name="Kim D."/>
            <person name="Ryu S."/>
            <person name="Kim W."/>
        </authorList>
    </citation>
    <scope>NUCLEOTIDE SEQUENCE [LARGE SCALE GENOMIC DNA]</scope>
    <source>
        <tissue evidence="1">Muscle</tissue>
    </source>
</reference>
<keyword evidence="2" id="KW-1185">Reference proteome</keyword>